<feature type="signal peptide" evidence="1">
    <location>
        <begin position="1"/>
        <end position="19"/>
    </location>
</feature>
<dbReference type="RefSeq" id="WP_189004720.1">
    <property type="nucleotide sequence ID" value="NZ_BMOD01000015.1"/>
</dbReference>
<gene>
    <name evidence="3" type="ORF">GCM10008938_34740</name>
</gene>
<feature type="domain" description="Glucose/Sorbosone dehydrogenase" evidence="2">
    <location>
        <begin position="32"/>
        <end position="360"/>
    </location>
</feature>
<protein>
    <submittedName>
        <fullName evidence="3">Glucose dehydrogenase</fullName>
    </submittedName>
</protein>
<dbReference type="SUPFAM" id="SSF50952">
    <property type="entry name" value="Soluble quinoprotein glucose dehydrogenase"/>
    <property type="match status" value="1"/>
</dbReference>
<sequence>MGRNSLVLGMVLLASCSFAADLKLQKVIDNLSSPLGVTSAMDGSNRLFVVQQGGLIRIVKNGKLLSEPFLDIRSLTSAGGERGLLGLAFAPSYEKSGFFFVNYTDRSGNTQVVRYKVSKDADQADPRSAQKVLSVQQPYANHNGGHLAFGKDGYLYIGMGDGGSGGDPQNNGQNLNTFLGKMLRLDVSSLPYKIPKDNPFVGKDGKDEIWAYGLRNPWRYSFDRQTGDLWIGDVGQGEYEEVDFQKANSRGGENYGWRLMEGKHCYEPGQNCDKGNLEKPVHEYSHSDGQSITGGVVYRGKAIADLKGTYLYGDFASGKLWGITLSGSKVSNKLLLDTGLQISSFGEDEAGEVYITDYSGSLYKLTD</sequence>
<dbReference type="EMBL" id="BMOD01000015">
    <property type="protein sequence ID" value="GGJ45451.1"/>
    <property type="molecule type" value="Genomic_DNA"/>
</dbReference>
<dbReference type="Pfam" id="PF07995">
    <property type="entry name" value="GSDH"/>
    <property type="match status" value="1"/>
</dbReference>
<proteinExistence type="predicted"/>
<evidence type="ECO:0000313" key="3">
    <source>
        <dbReference type="EMBL" id="GGJ45451.1"/>
    </source>
</evidence>
<dbReference type="PANTHER" id="PTHR19328">
    <property type="entry name" value="HEDGEHOG-INTERACTING PROTEIN"/>
    <property type="match status" value="1"/>
</dbReference>
<keyword evidence="1" id="KW-0732">Signal</keyword>
<evidence type="ECO:0000256" key="1">
    <source>
        <dbReference type="SAM" id="SignalP"/>
    </source>
</evidence>
<organism evidence="3 4">
    <name type="scientific">Deinococcus roseus</name>
    <dbReference type="NCBI Taxonomy" id="392414"/>
    <lineage>
        <taxon>Bacteria</taxon>
        <taxon>Thermotogati</taxon>
        <taxon>Deinococcota</taxon>
        <taxon>Deinococci</taxon>
        <taxon>Deinococcales</taxon>
        <taxon>Deinococcaceae</taxon>
        <taxon>Deinococcus</taxon>
    </lineage>
</organism>
<evidence type="ECO:0000313" key="4">
    <source>
        <dbReference type="Proteomes" id="UP000632222"/>
    </source>
</evidence>
<name>A0ABQ2D8A0_9DEIO</name>
<dbReference type="PANTHER" id="PTHR19328:SF75">
    <property type="entry name" value="ALDOSE SUGAR DEHYDROGENASE YLII"/>
    <property type="match status" value="1"/>
</dbReference>
<dbReference type="InterPro" id="IPR011041">
    <property type="entry name" value="Quinoprot_gluc/sorb_DH_b-prop"/>
</dbReference>
<dbReference type="Gene3D" id="2.120.10.30">
    <property type="entry name" value="TolB, C-terminal domain"/>
    <property type="match status" value="1"/>
</dbReference>
<accession>A0ABQ2D8A0</accession>
<keyword evidence="4" id="KW-1185">Reference proteome</keyword>
<dbReference type="InterPro" id="IPR011042">
    <property type="entry name" value="6-blade_b-propeller_TolB-like"/>
</dbReference>
<dbReference type="Proteomes" id="UP000632222">
    <property type="component" value="Unassembled WGS sequence"/>
</dbReference>
<reference evidence="4" key="1">
    <citation type="journal article" date="2019" name="Int. J. Syst. Evol. Microbiol.">
        <title>The Global Catalogue of Microorganisms (GCM) 10K type strain sequencing project: providing services to taxonomists for standard genome sequencing and annotation.</title>
        <authorList>
            <consortium name="The Broad Institute Genomics Platform"/>
            <consortium name="The Broad Institute Genome Sequencing Center for Infectious Disease"/>
            <person name="Wu L."/>
            <person name="Ma J."/>
        </authorList>
    </citation>
    <scope>NUCLEOTIDE SEQUENCE [LARGE SCALE GENOMIC DNA]</scope>
    <source>
        <strain evidence="4">JCM 14370</strain>
    </source>
</reference>
<evidence type="ECO:0000259" key="2">
    <source>
        <dbReference type="Pfam" id="PF07995"/>
    </source>
</evidence>
<dbReference type="InterPro" id="IPR012938">
    <property type="entry name" value="Glc/Sorbosone_DH"/>
</dbReference>
<comment type="caution">
    <text evidence="3">The sequence shown here is derived from an EMBL/GenBank/DDBJ whole genome shotgun (WGS) entry which is preliminary data.</text>
</comment>
<feature type="chain" id="PRO_5047320952" evidence="1">
    <location>
        <begin position="20"/>
        <end position="367"/>
    </location>
</feature>
<dbReference type="PROSITE" id="PS51257">
    <property type="entry name" value="PROKAR_LIPOPROTEIN"/>
    <property type="match status" value="1"/>
</dbReference>